<evidence type="ECO:0000313" key="7">
    <source>
        <dbReference type="EMBL" id="QGR18340.1"/>
    </source>
</evidence>
<dbReference type="InterPro" id="IPR033138">
    <property type="entry name" value="Cu_oxidase_CS"/>
</dbReference>
<organism evidence="7 8">
    <name type="scientific">Sulfurisphaera ohwakuensis</name>
    <dbReference type="NCBI Taxonomy" id="69656"/>
    <lineage>
        <taxon>Archaea</taxon>
        <taxon>Thermoproteota</taxon>
        <taxon>Thermoprotei</taxon>
        <taxon>Sulfolobales</taxon>
        <taxon>Sulfolobaceae</taxon>
        <taxon>Sulfurisphaera</taxon>
    </lineage>
</organism>
<keyword evidence="3" id="KW-1133">Transmembrane helix</keyword>
<evidence type="ECO:0000313" key="6">
    <source>
        <dbReference type="EMBL" id="MBB5253677.1"/>
    </source>
</evidence>
<keyword evidence="3" id="KW-0472">Membrane</keyword>
<evidence type="ECO:0000313" key="9">
    <source>
        <dbReference type="Proteomes" id="UP000582213"/>
    </source>
</evidence>
<dbReference type="InterPro" id="IPR055193">
    <property type="entry name" value="SoxE_N"/>
</dbReference>
<reference evidence="7 8" key="1">
    <citation type="submission" date="2019-10" db="EMBL/GenBank/DDBJ databases">
        <title>Genome Sequences from Six Type Strain Members of the Archaeal Family Sulfolobaceae: Acidianus ambivalens, Acidianus infernus, Metallosphaera prunae, Stygiolobus azoricus, Sulfolobus metallicus, and Sulfurisphaera ohwakuensis.</title>
        <authorList>
            <person name="Counts J.A."/>
            <person name="Kelly R.M."/>
        </authorList>
    </citation>
    <scope>NUCLEOTIDE SEQUENCE [LARGE SCALE GENOMIC DNA]</scope>
    <source>
        <strain evidence="7 8">TA-1</strain>
    </source>
</reference>
<feature type="domain" description="Sulfocyanin N-terminal" evidence="5">
    <location>
        <begin position="2"/>
        <end position="49"/>
    </location>
</feature>
<dbReference type="Proteomes" id="UP000427373">
    <property type="component" value="Chromosome"/>
</dbReference>
<dbReference type="InterPro" id="IPR010532">
    <property type="entry name" value="SoxE"/>
</dbReference>
<reference evidence="6 9" key="2">
    <citation type="submission" date="2020-08" db="EMBL/GenBank/DDBJ databases">
        <title>Genomic Encyclopedia of Type Strains, Phase IV (KMG-IV): sequencing the most valuable type-strain genomes for metagenomic binning, comparative biology and taxonomic classification.</title>
        <authorList>
            <person name="Goeker M."/>
        </authorList>
    </citation>
    <scope>NUCLEOTIDE SEQUENCE [LARGE SCALE GENOMIC DNA]</scope>
    <source>
        <strain evidence="6 9">DSM 12421</strain>
    </source>
</reference>
<protein>
    <recommendedName>
        <fullName evidence="2">Sulfocyanin</fullName>
    </recommendedName>
</protein>
<accession>A0A650CKH3</accession>
<dbReference type="KEGG" id="soh:D1869_14925"/>
<dbReference type="NCBIfam" id="TIGR03094">
    <property type="entry name" value="sulfo_cyanin"/>
    <property type="match status" value="1"/>
</dbReference>
<dbReference type="SUPFAM" id="SSF49503">
    <property type="entry name" value="Cupredoxins"/>
    <property type="match status" value="1"/>
</dbReference>
<evidence type="ECO:0000313" key="8">
    <source>
        <dbReference type="Proteomes" id="UP000427373"/>
    </source>
</evidence>
<dbReference type="InterPro" id="IPR049544">
    <property type="entry name" value="SoxE-like_C"/>
</dbReference>
<evidence type="ECO:0000256" key="3">
    <source>
        <dbReference type="SAM" id="Phobius"/>
    </source>
</evidence>
<dbReference type="Pfam" id="PF06525">
    <property type="entry name" value="SoxE"/>
    <property type="match status" value="1"/>
</dbReference>
<dbReference type="GO" id="GO:0005507">
    <property type="term" value="F:copper ion binding"/>
    <property type="evidence" value="ECO:0007669"/>
    <property type="project" value="UniProtKB-UniRule"/>
</dbReference>
<evidence type="ECO:0000259" key="4">
    <source>
        <dbReference type="Pfam" id="PF06525"/>
    </source>
</evidence>
<keyword evidence="3" id="KW-0812">Transmembrane</keyword>
<dbReference type="InterPro" id="IPR008972">
    <property type="entry name" value="Cupredoxin"/>
</dbReference>
<dbReference type="OrthoDB" id="56344at2157"/>
<dbReference type="EMBL" id="CP045484">
    <property type="protein sequence ID" value="QGR18340.1"/>
    <property type="molecule type" value="Genomic_DNA"/>
</dbReference>
<name>A0A650CKH3_SULOH</name>
<evidence type="ECO:0000256" key="1">
    <source>
        <dbReference type="ARBA" id="ARBA00022723"/>
    </source>
</evidence>
<dbReference type="PROSITE" id="PS00079">
    <property type="entry name" value="MULTICOPPER_OXIDASE1"/>
    <property type="match status" value="1"/>
</dbReference>
<keyword evidence="1" id="KW-0479">Metal-binding</keyword>
<evidence type="ECO:0000259" key="5">
    <source>
        <dbReference type="Pfam" id="PF22852"/>
    </source>
</evidence>
<dbReference type="CDD" id="cd04230">
    <property type="entry name" value="Sulfocyanin"/>
    <property type="match status" value="1"/>
</dbReference>
<dbReference type="Pfam" id="PF22852">
    <property type="entry name" value="SoxE_N"/>
    <property type="match status" value="1"/>
</dbReference>
<dbReference type="Gene3D" id="2.60.40.420">
    <property type="entry name" value="Cupredoxins - blue copper proteins"/>
    <property type="match status" value="1"/>
</dbReference>
<proteinExistence type="predicted"/>
<dbReference type="InterPro" id="IPR034246">
    <property type="entry name" value="Sulfocyanin_C"/>
</dbReference>
<dbReference type="PIRSF" id="PIRSF022145">
    <property type="entry name" value="Sulfocyanin"/>
    <property type="match status" value="1"/>
</dbReference>
<evidence type="ECO:0000256" key="2">
    <source>
        <dbReference type="NCBIfam" id="TIGR03094"/>
    </source>
</evidence>
<feature type="domain" description="Sulfocyanin-like C-terminal" evidence="4">
    <location>
        <begin position="51"/>
        <end position="196"/>
    </location>
</feature>
<dbReference type="GeneID" id="42802566"/>
<dbReference type="Proteomes" id="UP000582213">
    <property type="component" value="Unassembled WGS sequence"/>
</dbReference>
<feature type="transmembrane region" description="Helical" evidence="3">
    <location>
        <begin position="6"/>
        <end position="29"/>
    </location>
</feature>
<dbReference type="EMBL" id="JACHFY010000006">
    <property type="protein sequence ID" value="MBB5253677.1"/>
    <property type="molecule type" value="Genomic_DNA"/>
</dbReference>
<sequence length="197" mass="20930">MRKAVSPTFTAIIAIVVAIVIVGAAVYTYQQFLMYSSKTSAAITTTSTTPKHTLPYNPTNKTVFITLVTLSSGPTFNFNGTDFGAMVIYVPAGWNLYITYVNQQSLPHNLNLVANDTPTPNSANIADDGKILLTIGATTSDYQSSGLMSGQSASELYSDIPAGIYWLCCGIAGHAESGMWVVLVASPNVTTPYVVIS</sequence>
<dbReference type="RefSeq" id="WP_156015832.1">
    <property type="nucleotide sequence ID" value="NZ_CP045484.1"/>
</dbReference>
<gene>
    <name evidence="7" type="ORF">D1869_14925</name>
    <name evidence="6" type="ORF">HNQ62_001447</name>
</gene>
<dbReference type="AlphaFoldDB" id="A0A650CKH3"/>
<keyword evidence="8" id="KW-1185">Reference proteome</keyword>